<dbReference type="InterPro" id="IPR003342">
    <property type="entry name" value="ArnT-like_N"/>
</dbReference>
<evidence type="ECO:0000256" key="7">
    <source>
        <dbReference type="ARBA" id="ARBA00022989"/>
    </source>
</evidence>
<evidence type="ECO:0000256" key="10">
    <source>
        <dbReference type="RuleBase" id="RU367007"/>
    </source>
</evidence>
<evidence type="ECO:0000256" key="4">
    <source>
        <dbReference type="ARBA" id="ARBA00022676"/>
    </source>
</evidence>
<dbReference type="PANTHER" id="PTHR10050">
    <property type="entry name" value="DOLICHYL-PHOSPHATE-MANNOSE--PROTEIN MANNOSYLTRANSFERASE"/>
    <property type="match status" value="1"/>
</dbReference>
<comment type="pathway">
    <text evidence="2 10">Protein modification; protein glycosylation.</text>
</comment>
<reference evidence="13 14" key="1">
    <citation type="submission" date="2019-07" db="EMBL/GenBank/DDBJ databases">
        <title>Microlunatus dokdonensis sp. nov. isolated from the rhizospheric soil of the wild plant Elymus tsukushiensis.</title>
        <authorList>
            <person name="Ghim S.-Y."/>
            <person name="Hwang Y.-J."/>
            <person name="Son J.-S."/>
            <person name="Shin J.-H."/>
        </authorList>
    </citation>
    <scope>NUCLEOTIDE SEQUENCE [LARGE SCALE GENOMIC DNA]</scope>
    <source>
        <strain evidence="13 14">KUDC0627</strain>
    </source>
</reference>
<dbReference type="EMBL" id="CP041692">
    <property type="protein sequence ID" value="QDP97963.1"/>
    <property type="molecule type" value="Genomic_DNA"/>
</dbReference>
<keyword evidence="7 10" id="KW-1133">Transmembrane helix</keyword>
<evidence type="ECO:0000256" key="9">
    <source>
        <dbReference type="ARBA" id="ARBA00093617"/>
    </source>
</evidence>
<protein>
    <recommendedName>
        <fullName evidence="9 10">Polyprenol-phosphate-mannose--protein mannosyltransferase</fullName>
        <ecNumber evidence="10">2.4.1.-</ecNumber>
    </recommendedName>
</protein>
<dbReference type="GO" id="GO:0005886">
    <property type="term" value="C:plasma membrane"/>
    <property type="evidence" value="ECO:0007669"/>
    <property type="project" value="UniProtKB-SubCell"/>
</dbReference>
<dbReference type="EC" id="2.4.1.-" evidence="10"/>
<dbReference type="Proteomes" id="UP000319263">
    <property type="component" value="Chromosome"/>
</dbReference>
<feature type="transmembrane region" description="Helical" evidence="10">
    <location>
        <begin position="475"/>
        <end position="500"/>
    </location>
</feature>
<dbReference type="AlphaFoldDB" id="A0A516Q3F6"/>
<feature type="transmembrane region" description="Helical" evidence="10">
    <location>
        <begin position="175"/>
        <end position="193"/>
    </location>
</feature>
<feature type="domain" description="ArnT-like N-terminal" evidence="11">
    <location>
        <begin position="60"/>
        <end position="216"/>
    </location>
</feature>
<keyword evidence="8 10" id="KW-0472">Membrane</keyword>
<feature type="transmembrane region" description="Helical" evidence="10">
    <location>
        <begin position="52"/>
        <end position="71"/>
    </location>
</feature>
<dbReference type="PANTHER" id="PTHR10050:SF46">
    <property type="entry name" value="PROTEIN O-MANNOSYL-TRANSFERASE 2"/>
    <property type="match status" value="1"/>
</dbReference>
<evidence type="ECO:0000256" key="6">
    <source>
        <dbReference type="ARBA" id="ARBA00022692"/>
    </source>
</evidence>
<accession>A0A516Q3F6</accession>
<dbReference type="Pfam" id="PF02366">
    <property type="entry name" value="PMT"/>
    <property type="match status" value="1"/>
</dbReference>
<dbReference type="InterPro" id="IPR027005">
    <property type="entry name" value="PMT-like"/>
</dbReference>
<keyword evidence="4 10" id="KW-0328">Glycosyltransferase</keyword>
<feature type="transmembrane region" description="Helical" evidence="10">
    <location>
        <begin position="512"/>
        <end position="536"/>
    </location>
</feature>
<evidence type="ECO:0000313" key="14">
    <source>
        <dbReference type="Proteomes" id="UP000319263"/>
    </source>
</evidence>
<evidence type="ECO:0000256" key="3">
    <source>
        <dbReference type="ARBA" id="ARBA00007222"/>
    </source>
</evidence>
<evidence type="ECO:0000256" key="1">
    <source>
        <dbReference type="ARBA" id="ARBA00004127"/>
    </source>
</evidence>
<evidence type="ECO:0000313" key="13">
    <source>
        <dbReference type="EMBL" id="QDP97963.1"/>
    </source>
</evidence>
<feature type="domain" description="Protein O-mannosyl-transferase C-terminal four TM" evidence="12">
    <location>
        <begin position="355"/>
        <end position="555"/>
    </location>
</feature>
<keyword evidence="14" id="KW-1185">Reference proteome</keyword>
<comment type="function">
    <text evidence="10">Protein O-mannosyltransferase that catalyzes the transfer of a single mannose residue from a polyprenol phospho-mannosyl lipidic donor to the hydroxyl group of selected serine and threonine residues in acceptor proteins.</text>
</comment>
<feature type="transmembrane region" description="Helical" evidence="10">
    <location>
        <begin position="428"/>
        <end position="445"/>
    </location>
</feature>
<keyword evidence="10" id="KW-1003">Cell membrane</keyword>
<feature type="transmembrane region" description="Helical" evidence="10">
    <location>
        <begin position="147"/>
        <end position="168"/>
    </location>
</feature>
<organism evidence="13 14">
    <name type="scientific">Microlunatus elymi</name>
    <dbReference type="NCBI Taxonomy" id="2596828"/>
    <lineage>
        <taxon>Bacteria</taxon>
        <taxon>Bacillati</taxon>
        <taxon>Actinomycetota</taxon>
        <taxon>Actinomycetes</taxon>
        <taxon>Propionibacteriales</taxon>
        <taxon>Propionibacteriaceae</taxon>
        <taxon>Microlunatus</taxon>
    </lineage>
</organism>
<keyword evidence="5 10" id="KW-0808">Transferase</keyword>
<dbReference type="GO" id="GO:0012505">
    <property type="term" value="C:endomembrane system"/>
    <property type="evidence" value="ECO:0007669"/>
    <property type="project" value="UniProtKB-SubCell"/>
</dbReference>
<dbReference type="Pfam" id="PF16192">
    <property type="entry name" value="PMT_4TMC"/>
    <property type="match status" value="1"/>
</dbReference>
<gene>
    <name evidence="13" type="ORF">FOE78_20505</name>
</gene>
<feature type="transmembrane region" description="Helical" evidence="10">
    <location>
        <begin position="199"/>
        <end position="217"/>
    </location>
</feature>
<evidence type="ECO:0000259" key="11">
    <source>
        <dbReference type="Pfam" id="PF02366"/>
    </source>
</evidence>
<sequence>MAAVTQPVIGTSGPAAPSTVASRSDGVLLPIRAFPQPTIVERLRSAMPTDRLVGWLATLVITGIAFALRIVHLGRPRYLVFDETYYAKDAYSLLKFGYERNWPDNANASIVAGHPDVTLNSAEFVVHPPIGKWLIAVGEQIFGMNSFGWRFASLVFGSLLILMTIRLVRRVSRSTMIGCLAGVLLTVDGLSFVMSRIALLDIFLAFFLVAGLACLAADRDWFRNRLADHLVATGKPDLGYEFGPLMLFRPWRLLAGLTFGLALGTKWNTLYVLAAFCLLALAWDVGARRLAGAGRRSAWAILKDGIPAFFSIVVVTGIVYVASWASWFATSGGYDRQWGAQNPDATTTRLFGSAFASFLHYQKDIYAFHTGTYINEQTHTYNANPAGWLIIARTIGIDAVNDIKPGTDGCPTGGENCLRVISGIGTPLLWWGAVIALVIALILWVGGRDWRFGIPIVGVLSAWLPWFQYTGRPQFFFYAIAIIPFSAMAVALCLGLLIGPRPHTPDQRRRRMFGGIAAGVFVALVALNFAYIYPILTDQLLPYSKWLSRMWFKGWI</sequence>
<evidence type="ECO:0000256" key="5">
    <source>
        <dbReference type="ARBA" id="ARBA00022679"/>
    </source>
</evidence>
<comment type="subcellular location">
    <subcellularLocation>
        <location evidence="10">Cell membrane</location>
    </subcellularLocation>
    <subcellularLocation>
        <location evidence="1">Endomembrane system</location>
        <topology evidence="1">Multi-pass membrane protein</topology>
    </subcellularLocation>
</comment>
<proteinExistence type="inferred from homology"/>
<name>A0A516Q3F6_9ACTN</name>
<evidence type="ECO:0000256" key="8">
    <source>
        <dbReference type="ARBA" id="ARBA00023136"/>
    </source>
</evidence>
<feature type="transmembrane region" description="Helical" evidence="10">
    <location>
        <begin position="308"/>
        <end position="329"/>
    </location>
</feature>
<dbReference type="OrthoDB" id="9776737at2"/>
<dbReference type="GO" id="GO:0004169">
    <property type="term" value="F:dolichyl-phosphate-mannose-protein mannosyltransferase activity"/>
    <property type="evidence" value="ECO:0007669"/>
    <property type="project" value="UniProtKB-UniRule"/>
</dbReference>
<feature type="transmembrane region" description="Helical" evidence="10">
    <location>
        <begin position="269"/>
        <end position="287"/>
    </location>
</feature>
<evidence type="ECO:0000259" key="12">
    <source>
        <dbReference type="Pfam" id="PF16192"/>
    </source>
</evidence>
<keyword evidence="6 10" id="KW-0812">Transmembrane</keyword>
<evidence type="ECO:0000256" key="2">
    <source>
        <dbReference type="ARBA" id="ARBA00004922"/>
    </source>
</evidence>
<dbReference type="KEGG" id="mik:FOE78_20505"/>
<dbReference type="UniPathway" id="UPA00378"/>
<dbReference type="InterPro" id="IPR032421">
    <property type="entry name" value="PMT_4TMC"/>
</dbReference>
<comment type="similarity">
    <text evidence="3 10">Belongs to the glycosyltransferase 39 family.</text>
</comment>